<dbReference type="GO" id="GO:0034498">
    <property type="term" value="P:early endosome to Golgi transport"/>
    <property type="evidence" value="ECO:0007669"/>
    <property type="project" value="TreeGrafter"/>
</dbReference>
<reference evidence="1 2" key="1">
    <citation type="submission" date="2020-08" db="EMBL/GenBank/DDBJ databases">
        <title>Plant Genome Project.</title>
        <authorList>
            <person name="Zhang R.-G."/>
        </authorList>
    </citation>
    <scope>NUCLEOTIDE SEQUENCE [LARGE SCALE GENOMIC DNA]</scope>
    <source>
        <tissue evidence="1">Rhizome</tissue>
    </source>
</reference>
<dbReference type="GO" id="GO:0006891">
    <property type="term" value="P:intra-Golgi vesicle-mediated transport"/>
    <property type="evidence" value="ECO:0007669"/>
    <property type="project" value="TreeGrafter"/>
</dbReference>
<dbReference type="PANTHER" id="PTHR13251">
    <property type="entry name" value="EPILEPSY HOLOPROSENCEPHALY CANDIDATE 1/TMEM1"/>
    <property type="match status" value="1"/>
</dbReference>
<proteinExistence type="predicted"/>
<gene>
    <name evidence="1" type="ORF">ZIOFF_073177</name>
</gene>
<organism evidence="1 2">
    <name type="scientific">Zingiber officinale</name>
    <name type="common">Ginger</name>
    <name type="synonym">Amomum zingiber</name>
    <dbReference type="NCBI Taxonomy" id="94328"/>
    <lineage>
        <taxon>Eukaryota</taxon>
        <taxon>Viridiplantae</taxon>
        <taxon>Streptophyta</taxon>
        <taxon>Embryophyta</taxon>
        <taxon>Tracheophyta</taxon>
        <taxon>Spermatophyta</taxon>
        <taxon>Magnoliopsida</taxon>
        <taxon>Liliopsida</taxon>
        <taxon>Zingiberales</taxon>
        <taxon>Zingiberaceae</taxon>
        <taxon>Zingiber</taxon>
    </lineage>
</organism>
<dbReference type="AlphaFoldDB" id="A0A8J5BBM9"/>
<protein>
    <submittedName>
        <fullName evidence="1">Uncharacterized protein</fullName>
    </submittedName>
</protein>
<evidence type="ECO:0000313" key="1">
    <source>
        <dbReference type="EMBL" id="KAG6468489.1"/>
    </source>
</evidence>
<evidence type="ECO:0000313" key="2">
    <source>
        <dbReference type="Proteomes" id="UP000734854"/>
    </source>
</evidence>
<dbReference type="PANTHER" id="PTHR13251:SF3">
    <property type="entry name" value="TRAFFICKING PROTEIN PARTICLE COMPLEX SUBUNIT 10"/>
    <property type="match status" value="1"/>
</dbReference>
<name>A0A8J5BBM9_ZINOF</name>
<dbReference type="GO" id="GO:0005829">
    <property type="term" value="C:cytosol"/>
    <property type="evidence" value="ECO:0007669"/>
    <property type="project" value="GOC"/>
</dbReference>
<dbReference type="InterPro" id="IPR045126">
    <property type="entry name" value="TRAPPC10/Trs130"/>
</dbReference>
<dbReference type="GO" id="GO:1990071">
    <property type="term" value="C:TRAPPII protein complex"/>
    <property type="evidence" value="ECO:0007669"/>
    <property type="project" value="InterPro"/>
</dbReference>
<dbReference type="EMBL" id="JACMSC010000022">
    <property type="protein sequence ID" value="KAG6468489.1"/>
    <property type="molecule type" value="Genomic_DNA"/>
</dbReference>
<sequence length="328" mass="36487">MVCILAEVLPNLAECQKILNDQAGNLSSCVLLLSLEDGLFLAEERQAFQLEVVRLAHSKMKHPVPLDVSLLITFSGNPGPPLQLCDGDPGTLSIIKSSDAHILKPGKNVIKLDVPPQKPGGPQDNDDFMSYEKPTRPVLKGSLLSIDTGLGLMIDESHTIDINEYAKIMEDKDHAHDSNTITENNAHPLELKQLYIENGKIELLNWASGTCTTLWFPVHAIDDRMARAVSADSPHRQNMVEGIILHIKLKFNYYPTVFIHLHYHSPMSISPFTHFSTNKELASYTSTITQFFRTTMNGKKGSSIQIDICLLPNATPQSESMKKSYQRS</sequence>
<comment type="caution">
    <text evidence="1">The sequence shown here is derived from an EMBL/GenBank/DDBJ whole genome shotgun (WGS) entry which is preliminary data.</text>
</comment>
<dbReference type="Proteomes" id="UP000734854">
    <property type="component" value="Unassembled WGS sequence"/>
</dbReference>
<keyword evidence="2" id="KW-1185">Reference proteome</keyword>
<accession>A0A8J5BBM9</accession>